<dbReference type="Proteomes" id="UP000219435">
    <property type="component" value="Unassembled WGS sequence"/>
</dbReference>
<gene>
    <name evidence="1" type="ORF">SAMN05660748_1929</name>
</gene>
<sequence>MLMITCTVTGNRELASLDAVRSIANHPDSIAVTVTCPACGQEHVHRTGRRLDEARRARAVEVAVRRAVELTSA</sequence>
<evidence type="ECO:0000313" key="1">
    <source>
        <dbReference type="EMBL" id="SOC49210.1"/>
    </source>
</evidence>
<dbReference type="EMBL" id="OBQI01000002">
    <property type="protein sequence ID" value="SOC49210.1"/>
    <property type="molecule type" value="Genomic_DNA"/>
</dbReference>
<accession>A0A285V563</accession>
<proteinExistence type="predicted"/>
<name>A0A285V563_9ACTN</name>
<keyword evidence="2" id="KW-1185">Reference proteome</keyword>
<dbReference type="OrthoDB" id="5197763at2"/>
<reference evidence="2" key="1">
    <citation type="submission" date="2017-08" db="EMBL/GenBank/DDBJ databases">
        <authorList>
            <person name="Varghese N."/>
            <person name="Submissions S."/>
        </authorList>
    </citation>
    <scope>NUCLEOTIDE SEQUENCE [LARGE SCALE GENOMIC DNA]</scope>
    <source>
        <strain evidence="2">DSM 4725</strain>
    </source>
</reference>
<evidence type="ECO:0000313" key="2">
    <source>
        <dbReference type="Proteomes" id="UP000219435"/>
    </source>
</evidence>
<dbReference type="RefSeq" id="WP_097194728.1">
    <property type="nucleotide sequence ID" value="NZ_OBQI01000002.1"/>
</dbReference>
<organism evidence="1 2">
    <name type="scientific">Blastococcus aggregatus</name>
    <dbReference type="NCBI Taxonomy" id="38502"/>
    <lineage>
        <taxon>Bacteria</taxon>
        <taxon>Bacillati</taxon>
        <taxon>Actinomycetota</taxon>
        <taxon>Actinomycetes</taxon>
        <taxon>Geodermatophilales</taxon>
        <taxon>Geodermatophilaceae</taxon>
        <taxon>Blastococcus</taxon>
    </lineage>
</organism>
<protein>
    <submittedName>
        <fullName evidence="1">Uncharacterized protein</fullName>
    </submittedName>
</protein>
<dbReference type="AlphaFoldDB" id="A0A285V563"/>